<evidence type="ECO:0000259" key="1">
    <source>
        <dbReference type="PROSITE" id="PS50878"/>
    </source>
</evidence>
<gene>
    <name evidence="2" type="ORF">ABMA27_006291</name>
</gene>
<dbReference type="PANTHER" id="PTHR19446">
    <property type="entry name" value="REVERSE TRANSCRIPTASES"/>
    <property type="match status" value="1"/>
</dbReference>
<feature type="domain" description="Reverse transcriptase" evidence="1">
    <location>
        <begin position="367"/>
        <end position="641"/>
    </location>
</feature>
<protein>
    <recommendedName>
        <fullName evidence="1">Reverse transcriptase domain-containing protein</fullName>
    </recommendedName>
</protein>
<name>A0ABR3HI99_LOXSC</name>
<evidence type="ECO:0000313" key="2">
    <source>
        <dbReference type="EMBL" id="KAL0870137.1"/>
    </source>
</evidence>
<sequence length="780" mass="88606">MLGDFNSDIYGLFYNELSNYCVEQSWSCCDVDYLGIDSGTFTFISEAHGSCAWLDHCLVTQAAKQTIVNVYVDYDALWSDHFPLIIECNLYLLTPKVHANVACNNNNSMLWGVRGRQEVRKYTEECHKRLKQIDFPMEFVNCADFYCGDHGHRRVLDRLYSDIVSALRDASSAGRGGTRSGRRGSRNIAGWNKYVADAHGVARLKFTEWVLCGRPNCGPVYREMYDSRRTFKSQLKWCQNHQDQIKMDLLAEKHAKGNFKSFWKNTKKENLRPGRPVSVDGVCDNKGIAELFRDHFIVKPPLCAVEQVECAEKSEGRVDIRITAKEVGNIIRNMTKGKSPGHDGLSIEHLQHAGPHISRILAMFYSLCVSHSYLPSDLMKTVVIPVVKNKTGDLATKNNYRPISLATIIAKVFDGLLNTQLNKYVNLHDNQFGFRPKLSTESAILCLKHTVRYYLDRKTPVYACFLDLSRAFDLVAYDVMWKKLDNIGFPRELTSICKYWYTHQVNNVRWADAVSESYRLQCGVRQGGLTSPTLFNLYMDALITELSSRHVGCHVDDVCVNNLSYADDMVLLSASVCGLRQLIQVCEKYAVEHGLQYNVSKSQYMVFEVGAAKCPQTIPPVTLNGVPLDKVDQFKYLGHVVTADLRDDADIERERRALSKRANTLARRFARCSDAVKITLFRAYCTSLYTCSLWINFSRRAYSSLRVQFNNALRAVLGLPRYCSASGMFAAARTDCFHASVRRRCASLVRRVRASPNTVLAMIANRIDCPFIRHCCDRHI</sequence>
<dbReference type="PROSITE" id="PS50878">
    <property type="entry name" value="RT_POL"/>
    <property type="match status" value="1"/>
</dbReference>
<reference evidence="2 3" key="1">
    <citation type="submission" date="2024-06" db="EMBL/GenBank/DDBJ databases">
        <title>A chromosome-level genome assembly of beet webworm, Loxostege sticticalis.</title>
        <authorList>
            <person name="Zhang Y."/>
        </authorList>
    </citation>
    <scope>NUCLEOTIDE SEQUENCE [LARGE SCALE GENOMIC DNA]</scope>
    <source>
        <strain evidence="2">AQ026</strain>
        <tissue evidence="2">Whole body</tissue>
    </source>
</reference>
<dbReference type="Proteomes" id="UP001549920">
    <property type="component" value="Unassembled WGS sequence"/>
</dbReference>
<keyword evidence="3" id="KW-1185">Reference proteome</keyword>
<dbReference type="InterPro" id="IPR000477">
    <property type="entry name" value="RT_dom"/>
</dbReference>
<evidence type="ECO:0000313" key="3">
    <source>
        <dbReference type="Proteomes" id="UP001549920"/>
    </source>
</evidence>
<dbReference type="Pfam" id="PF00078">
    <property type="entry name" value="RVT_1"/>
    <property type="match status" value="1"/>
</dbReference>
<dbReference type="CDD" id="cd01650">
    <property type="entry name" value="RT_nLTR_like"/>
    <property type="match status" value="1"/>
</dbReference>
<dbReference type="SUPFAM" id="SSF56219">
    <property type="entry name" value="DNase I-like"/>
    <property type="match status" value="1"/>
</dbReference>
<dbReference type="Gene3D" id="3.60.10.10">
    <property type="entry name" value="Endonuclease/exonuclease/phosphatase"/>
    <property type="match status" value="1"/>
</dbReference>
<dbReference type="SUPFAM" id="SSF56672">
    <property type="entry name" value="DNA/RNA polymerases"/>
    <property type="match status" value="1"/>
</dbReference>
<organism evidence="2 3">
    <name type="scientific">Loxostege sticticalis</name>
    <name type="common">Beet webworm moth</name>
    <dbReference type="NCBI Taxonomy" id="481309"/>
    <lineage>
        <taxon>Eukaryota</taxon>
        <taxon>Metazoa</taxon>
        <taxon>Ecdysozoa</taxon>
        <taxon>Arthropoda</taxon>
        <taxon>Hexapoda</taxon>
        <taxon>Insecta</taxon>
        <taxon>Pterygota</taxon>
        <taxon>Neoptera</taxon>
        <taxon>Endopterygota</taxon>
        <taxon>Lepidoptera</taxon>
        <taxon>Glossata</taxon>
        <taxon>Ditrysia</taxon>
        <taxon>Pyraloidea</taxon>
        <taxon>Crambidae</taxon>
        <taxon>Pyraustinae</taxon>
        <taxon>Loxostege</taxon>
    </lineage>
</organism>
<proteinExistence type="predicted"/>
<comment type="caution">
    <text evidence="2">The sequence shown here is derived from an EMBL/GenBank/DDBJ whole genome shotgun (WGS) entry which is preliminary data.</text>
</comment>
<accession>A0ABR3HI99</accession>
<dbReference type="EMBL" id="JBEUOH010000019">
    <property type="protein sequence ID" value="KAL0870137.1"/>
    <property type="molecule type" value="Genomic_DNA"/>
</dbReference>
<dbReference type="InterPro" id="IPR036691">
    <property type="entry name" value="Endo/exonu/phosph_ase_sf"/>
</dbReference>
<dbReference type="InterPro" id="IPR043502">
    <property type="entry name" value="DNA/RNA_pol_sf"/>
</dbReference>